<name>A0A5B7H8J9_PORTR</name>
<evidence type="ECO:0000313" key="1">
    <source>
        <dbReference type="EMBL" id="MPC65368.1"/>
    </source>
</evidence>
<sequence length="93" mass="10475">MFVVAKFHCVNRHNGFNEVPASPATRQFAPSCRTVYIVAPRLRFILVTGTLQGVWPGKPSPHLFYLVLHLSTVRRDAKAFLLFLLLVLGQEKA</sequence>
<evidence type="ECO:0000313" key="2">
    <source>
        <dbReference type="Proteomes" id="UP000324222"/>
    </source>
</evidence>
<keyword evidence="2" id="KW-1185">Reference proteome</keyword>
<accession>A0A5B7H8J9</accession>
<dbReference type="Proteomes" id="UP000324222">
    <property type="component" value="Unassembled WGS sequence"/>
</dbReference>
<comment type="caution">
    <text evidence="1">The sequence shown here is derived from an EMBL/GenBank/DDBJ whole genome shotgun (WGS) entry which is preliminary data.</text>
</comment>
<dbReference type="EMBL" id="VSRR010023277">
    <property type="protein sequence ID" value="MPC65368.1"/>
    <property type="molecule type" value="Genomic_DNA"/>
</dbReference>
<dbReference type="AlphaFoldDB" id="A0A5B7H8J9"/>
<gene>
    <name evidence="1" type="ORF">E2C01_059502</name>
</gene>
<reference evidence="1 2" key="1">
    <citation type="submission" date="2019-05" db="EMBL/GenBank/DDBJ databases">
        <title>Another draft genome of Portunus trituberculatus and its Hox gene families provides insights of decapod evolution.</title>
        <authorList>
            <person name="Jeong J.-H."/>
            <person name="Song I."/>
            <person name="Kim S."/>
            <person name="Choi T."/>
            <person name="Kim D."/>
            <person name="Ryu S."/>
            <person name="Kim W."/>
        </authorList>
    </citation>
    <scope>NUCLEOTIDE SEQUENCE [LARGE SCALE GENOMIC DNA]</scope>
    <source>
        <tissue evidence="1">Muscle</tissue>
    </source>
</reference>
<proteinExistence type="predicted"/>
<organism evidence="1 2">
    <name type="scientific">Portunus trituberculatus</name>
    <name type="common">Swimming crab</name>
    <name type="synonym">Neptunus trituberculatus</name>
    <dbReference type="NCBI Taxonomy" id="210409"/>
    <lineage>
        <taxon>Eukaryota</taxon>
        <taxon>Metazoa</taxon>
        <taxon>Ecdysozoa</taxon>
        <taxon>Arthropoda</taxon>
        <taxon>Crustacea</taxon>
        <taxon>Multicrustacea</taxon>
        <taxon>Malacostraca</taxon>
        <taxon>Eumalacostraca</taxon>
        <taxon>Eucarida</taxon>
        <taxon>Decapoda</taxon>
        <taxon>Pleocyemata</taxon>
        <taxon>Brachyura</taxon>
        <taxon>Eubrachyura</taxon>
        <taxon>Portunoidea</taxon>
        <taxon>Portunidae</taxon>
        <taxon>Portuninae</taxon>
        <taxon>Portunus</taxon>
    </lineage>
</organism>
<protein>
    <submittedName>
        <fullName evidence="1">Uncharacterized protein</fullName>
    </submittedName>
</protein>